<reference evidence="1" key="1">
    <citation type="submission" date="2016-04" db="EMBL/GenBank/DDBJ databases">
        <authorList>
            <person name="Evans L.H."/>
            <person name="Alamgir A."/>
            <person name="Owens N."/>
            <person name="Weber N.D."/>
            <person name="Virtaneva K."/>
            <person name="Barbian K."/>
            <person name="Babar A."/>
            <person name="Rosenke K."/>
        </authorList>
    </citation>
    <scope>NUCLEOTIDE SEQUENCE</scope>
    <source>
        <strain evidence="1">86-2</strain>
    </source>
</reference>
<proteinExistence type="predicted"/>
<sequence length="341" mass="39402">MNNLDFNNVRETKIDNTVHKKLINAIRTVIVEKETLTKSDKEKVASVLADILCLGKESVYRRLRGEVRFSFDEVALIAKTLSFSVDNIIGSQINEKAIFEINLIDANQINSAYTKTLENDIKIIKNINKTKDSVLKCAFSNLPYLFYLHHQNLSKLRLFKYAYQIKKSQPLPFKDFIIDKEVFNTQKILTSELKKIRHSSVIISHDIFSSIIREINYFYNLNLLDEHDLISLKDELNDLLNELYTYTVSGQYANEADLILYLSNVDIESSYVLLEGNGISLAHLAIYGISGMNSQNKNIRNVHNEWIESLKRYSTLITFGGEIQRHNFFKEQKNIINTIHP</sequence>
<dbReference type="AlphaFoldDB" id="A0A212J231"/>
<gene>
    <name evidence="1" type="ORF">KL86DYS2_10506</name>
</gene>
<evidence type="ECO:0000313" key="1">
    <source>
        <dbReference type="EMBL" id="SBV93245.1"/>
    </source>
</evidence>
<accession>A0A212J231</accession>
<name>A0A212J231_9BACT</name>
<dbReference type="EMBL" id="FLUL01000001">
    <property type="protein sequence ID" value="SBV93245.1"/>
    <property type="molecule type" value="Genomic_DNA"/>
</dbReference>
<organism evidence="1">
    <name type="scientific">uncultured Dysgonomonas sp</name>
    <dbReference type="NCBI Taxonomy" id="206096"/>
    <lineage>
        <taxon>Bacteria</taxon>
        <taxon>Pseudomonadati</taxon>
        <taxon>Bacteroidota</taxon>
        <taxon>Bacteroidia</taxon>
        <taxon>Bacteroidales</taxon>
        <taxon>Dysgonomonadaceae</taxon>
        <taxon>Dysgonomonas</taxon>
        <taxon>environmental samples</taxon>
    </lineage>
</organism>
<protein>
    <submittedName>
        <fullName evidence="1">Uncharacterized protein</fullName>
    </submittedName>
</protein>
<dbReference type="RefSeq" id="WP_296946831.1">
    <property type="nucleotide sequence ID" value="NZ_LT599021.1"/>
</dbReference>